<feature type="transmembrane region" description="Helical" evidence="1">
    <location>
        <begin position="189"/>
        <end position="208"/>
    </location>
</feature>
<proteinExistence type="predicted"/>
<dbReference type="GO" id="GO:0042910">
    <property type="term" value="F:xenobiotic transmembrane transporter activity"/>
    <property type="evidence" value="ECO:0007669"/>
    <property type="project" value="TreeGrafter"/>
</dbReference>
<organism evidence="2">
    <name type="scientific">hydrothermal vent metagenome</name>
    <dbReference type="NCBI Taxonomy" id="652676"/>
    <lineage>
        <taxon>unclassified sequences</taxon>
        <taxon>metagenomes</taxon>
        <taxon>ecological metagenomes</taxon>
    </lineage>
</organism>
<evidence type="ECO:0000313" key="2">
    <source>
        <dbReference type="EMBL" id="VAX37031.1"/>
    </source>
</evidence>
<dbReference type="Gene3D" id="3.30.70.1320">
    <property type="entry name" value="Multidrug efflux transporter AcrB pore domain like"/>
    <property type="match status" value="2"/>
</dbReference>
<dbReference type="SUPFAM" id="SSF82866">
    <property type="entry name" value="Multidrug efflux transporter AcrB transmembrane domain"/>
    <property type="match status" value="2"/>
</dbReference>
<feature type="transmembrane region" description="Helical" evidence="1">
    <location>
        <begin position="163"/>
        <end position="183"/>
    </location>
</feature>
<dbReference type="AlphaFoldDB" id="A0A3B1DDV0"/>
<accession>A0A3B1DDV0</accession>
<gene>
    <name evidence="2" type="ORF">MNBD_PLANCTO03-2465</name>
</gene>
<feature type="transmembrane region" description="Helical" evidence="1">
    <location>
        <begin position="367"/>
        <end position="387"/>
    </location>
</feature>
<feature type="transmembrane region" description="Helical" evidence="1">
    <location>
        <begin position="734"/>
        <end position="756"/>
    </location>
</feature>
<protein>
    <submittedName>
        <fullName evidence="2">Acriflavin resistance protein</fullName>
    </submittedName>
</protein>
<dbReference type="InterPro" id="IPR027463">
    <property type="entry name" value="AcrB_DN_DC_subdom"/>
</dbReference>
<dbReference type="InterPro" id="IPR001036">
    <property type="entry name" value="Acrflvin-R"/>
</dbReference>
<feature type="transmembrane region" description="Helical" evidence="1">
    <location>
        <begin position="260"/>
        <end position="279"/>
    </location>
</feature>
<feature type="transmembrane region" description="Helical" evidence="1">
    <location>
        <begin position="763"/>
        <end position="784"/>
    </location>
</feature>
<feature type="transmembrane region" description="Helical" evidence="1">
    <location>
        <begin position="804"/>
        <end position="825"/>
    </location>
</feature>
<sequence length="900" mass="97927">MRTAMVETPGGTVRSTTANLGIRTPGTNERAADIAEIVVKASPDGQVLRLNDIAEVTQGFVDIDLRVRLNGKPSVSLTVYKVGEQDTIIMAELVKAYAAGLEHKPLHLSLTQKIEAFFTPPGKQTDIQRAYTLGLARTDIEELPGQIAITTDLARFIVGRLQLLTRNALWGGALVFLVLFFFLNWRVSFWVLVGMFAALMGTLIMMRLTGITLNLLTMFGLIIVVGILVDDAIVVAENIVARHEQGESPTDSAIRGANQVAWPVVGTVVTTIFAFFPLTMVEGRMGDMLGALPIVVAVALGISLLESLFILPVHIAHSLERADRRAATHHQGKLELLEQRFDKARDAILAGLLLPNYTKFLQLTLRYRYISVSIAIAAVIASIGMILGGRLGVAFLTTSDSETINCELVLPVGTPASITDQYAHRIEAVCLEIPEIKSTWTIVGAVSNLEGEGGSTAPHIAQIILELTAVEERTAKGQRPSDQVIVALREALKGQLVGVKNFRLQEIQGGDSGPPISLGLVGDDPERLDAAAQDIIDMLKAFDGVYDIADDSDAGQQELRFHLRDGASELGFTIATIAEQVRGAVYGLEPFTFAGDEEDVDVRVIYPKDFRRDLAALETMHLFTPAGDPVPLPEVVRVEMARSYATIRRVDGQRSITITADNNSKVINADEVTRFIFDHREEIEARHPGVRLVERGSSKDMKEAFGSLPLGFLAAISLIYLTLAWLFQSYTQPVLVLAAVPFAIIGVIWGHIFFGFHMTFLSMIGFIALSGIVVNDSLIFVQFFNRCREAGVPTYAACIAAGRARLRAILLTTITTVCGLLPMLLEQSFQARFLIPMAITIACGLISATVLVLLLLPSLLMILADFKRLATMLWTGEPLPPESMTLPDDLNTIATNNATA</sequence>
<feature type="transmembrane region" description="Helical" evidence="1">
    <location>
        <begin position="837"/>
        <end position="864"/>
    </location>
</feature>
<dbReference type="SUPFAM" id="SSF82714">
    <property type="entry name" value="Multidrug efflux transporter AcrB TolC docking domain, DN and DC subdomains"/>
    <property type="match status" value="2"/>
</dbReference>
<name>A0A3B1DDV0_9ZZZZ</name>
<dbReference type="Gene3D" id="3.30.70.1440">
    <property type="entry name" value="Multidrug efflux transporter AcrB pore domain"/>
    <property type="match status" value="1"/>
</dbReference>
<dbReference type="PRINTS" id="PR00702">
    <property type="entry name" value="ACRIFLAVINRP"/>
</dbReference>
<evidence type="ECO:0000256" key="1">
    <source>
        <dbReference type="SAM" id="Phobius"/>
    </source>
</evidence>
<dbReference type="EMBL" id="UOGK01000095">
    <property type="protein sequence ID" value="VAX37031.1"/>
    <property type="molecule type" value="Genomic_DNA"/>
</dbReference>
<keyword evidence="1" id="KW-0812">Transmembrane</keyword>
<dbReference type="GO" id="GO:0005886">
    <property type="term" value="C:plasma membrane"/>
    <property type="evidence" value="ECO:0007669"/>
    <property type="project" value="TreeGrafter"/>
</dbReference>
<dbReference type="Gene3D" id="1.20.1640.10">
    <property type="entry name" value="Multidrug efflux transporter AcrB transmembrane domain"/>
    <property type="match status" value="2"/>
</dbReference>
<keyword evidence="1" id="KW-0472">Membrane</keyword>
<feature type="transmembrane region" description="Helical" evidence="1">
    <location>
        <begin position="291"/>
        <end position="315"/>
    </location>
</feature>
<reference evidence="2" key="1">
    <citation type="submission" date="2018-06" db="EMBL/GenBank/DDBJ databases">
        <authorList>
            <person name="Zhirakovskaya E."/>
        </authorList>
    </citation>
    <scope>NUCLEOTIDE SEQUENCE</scope>
</reference>
<dbReference type="Pfam" id="PF00873">
    <property type="entry name" value="ACR_tran"/>
    <property type="match status" value="2"/>
</dbReference>
<feature type="transmembrane region" description="Helical" evidence="1">
    <location>
        <begin position="705"/>
        <end position="728"/>
    </location>
</feature>
<dbReference type="Gene3D" id="3.30.70.1430">
    <property type="entry name" value="Multidrug efflux transporter AcrB pore domain"/>
    <property type="match status" value="1"/>
</dbReference>
<keyword evidence="1" id="KW-1133">Transmembrane helix</keyword>
<dbReference type="PANTHER" id="PTHR32063:SF33">
    <property type="entry name" value="RND SUPERFAMILY EFFLUX PUMP PERMEASE COMPONENT"/>
    <property type="match status" value="1"/>
</dbReference>
<dbReference type="Gene3D" id="3.30.2090.10">
    <property type="entry name" value="Multidrug efflux transporter AcrB TolC docking domain, DN and DC subdomains"/>
    <property type="match status" value="2"/>
</dbReference>
<feature type="transmembrane region" description="Helical" evidence="1">
    <location>
        <begin position="215"/>
        <end position="240"/>
    </location>
</feature>
<dbReference type="PANTHER" id="PTHR32063">
    <property type="match status" value="1"/>
</dbReference>